<gene>
    <name evidence="3" type="ORF">THIOM_004128</name>
</gene>
<dbReference type="Proteomes" id="UP000076962">
    <property type="component" value="Unassembled WGS sequence"/>
</dbReference>
<dbReference type="EMBL" id="LUTY01002522">
    <property type="protein sequence ID" value="OAD20193.1"/>
    <property type="molecule type" value="Genomic_DNA"/>
</dbReference>
<dbReference type="Pfam" id="PF13231">
    <property type="entry name" value="PMT_2"/>
    <property type="match status" value="1"/>
</dbReference>
<accession>A0A0A6NY16</accession>
<keyword evidence="1" id="KW-0812">Transmembrane</keyword>
<evidence type="ECO:0000313" key="4">
    <source>
        <dbReference type="Proteomes" id="UP000076962"/>
    </source>
</evidence>
<feature type="transmembrane region" description="Helical" evidence="1">
    <location>
        <begin position="187"/>
        <end position="205"/>
    </location>
</feature>
<keyword evidence="1" id="KW-0472">Membrane</keyword>
<keyword evidence="4" id="KW-1185">Reference proteome</keyword>
<feature type="transmembrane region" description="Helical" evidence="1">
    <location>
        <begin position="165"/>
        <end position="181"/>
    </location>
</feature>
<keyword evidence="1" id="KW-1133">Transmembrane helix</keyword>
<feature type="transmembrane region" description="Helical" evidence="1">
    <location>
        <begin position="141"/>
        <end position="158"/>
    </location>
</feature>
<evidence type="ECO:0000256" key="1">
    <source>
        <dbReference type="SAM" id="Phobius"/>
    </source>
</evidence>
<dbReference type="InterPro" id="IPR038731">
    <property type="entry name" value="RgtA/B/C-like"/>
</dbReference>
<reference evidence="3 4" key="1">
    <citation type="submission" date="2016-05" db="EMBL/GenBank/DDBJ databases">
        <title>Single-cell genome of chain-forming Candidatus Thiomargarita nelsonii and comparison to other large sulfur-oxidizing bacteria.</title>
        <authorList>
            <person name="Winkel M."/>
            <person name="Salman V."/>
            <person name="Woyke T."/>
            <person name="Schulz-Vogt H."/>
            <person name="Richter M."/>
            <person name="Flood B."/>
            <person name="Bailey J."/>
            <person name="Amann R."/>
            <person name="Mussmann M."/>
        </authorList>
    </citation>
    <scope>NUCLEOTIDE SEQUENCE [LARGE SCALE GENOMIC DNA]</scope>
    <source>
        <strain evidence="3 4">THI036</strain>
    </source>
</reference>
<organism evidence="3 4">
    <name type="scientific">Candidatus Thiomargarita nelsonii</name>
    <dbReference type="NCBI Taxonomy" id="1003181"/>
    <lineage>
        <taxon>Bacteria</taxon>
        <taxon>Pseudomonadati</taxon>
        <taxon>Pseudomonadota</taxon>
        <taxon>Gammaproteobacteria</taxon>
        <taxon>Thiotrichales</taxon>
        <taxon>Thiotrichaceae</taxon>
        <taxon>Thiomargarita</taxon>
    </lineage>
</organism>
<sequence>MINKLNLLRYNEFIWLSLILIAITSLFLITLAMNHSEAEDSVRYIYEVTKVPSTLSLYDPNHILFNSFNRVVYDLWLFLGYKGNAELPMQINNVIAGIVTLFLVYLIARRLEMSVYFSLLCLGMVSMSYGFWRYSVEAETYILPLPFILLSAHRLMIIAESRFEYRHFFLLGLFMAMATLFHQQHVLLIFIAPFAIIFLHSKIPLKFPKHQISGRVILFFCVSGGIIAAVYFPVAIFLAEQSELGEIIKWSQGKAVGNVFLLPTLSGGWWATKTRCPPYKNHLSPYKGCPALSEWPTGPTSISIRRFIAKASGDLPCAMGSSLP</sequence>
<comment type="caution">
    <text evidence="3">The sequence shown here is derived from an EMBL/GenBank/DDBJ whole genome shotgun (WGS) entry which is preliminary data.</text>
</comment>
<feature type="transmembrane region" description="Helical" evidence="1">
    <location>
        <begin position="217"/>
        <end position="239"/>
    </location>
</feature>
<feature type="transmembrane region" description="Helical" evidence="1">
    <location>
        <begin position="12"/>
        <end position="33"/>
    </location>
</feature>
<feature type="transmembrane region" description="Helical" evidence="1">
    <location>
        <begin position="115"/>
        <end position="135"/>
    </location>
</feature>
<dbReference type="AlphaFoldDB" id="A0A0A6NY16"/>
<evidence type="ECO:0000259" key="2">
    <source>
        <dbReference type="Pfam" id="PF13231"/>
    </source>
</evidence>
<proteinExistence type="predicted"/>
<protein>
    <recommendedName>
        <fullName evidence="2">Glycosyltransferase RgtA/B/C/D-like domain-containing protein</fullName>
    </recommendedName>
</protein>
<name>A0A0A6NY16_9GAMM</name>
<evidence type="ECO:0000313" key="3">
    <source>
        <dbReference type="EMBL" id="OAD20193.1"/>
    </source>
</evidence>
<feature type="transmembrane region" description="Helical" evidence="1">
    <location>
        <begin position="89"/>
        <end position="108"/>
    </location>
</feature>
<feature type="domain" description="Glycosyltransferase RgtA/B/C/D-like" evidence="2">
    <location>
        <begin position="75"/>
        <end position="223"/>
    </location>
</feature>